<evidence type="ECO:0000313" key="2">
    <source>
        <dbReference type="WBParaSite" id="SPAL_0001118900.1"/>
    </source>
</evidence>
<protein>
    <submittedName>
        <fullName evidence="2">F-box domain-containing protein</fullName>
    </submittedName>
</protein>
<evidence type="ECO:0000313" key="1">
    <source>
        <dbReference type="Proteomes" id="UP000046392"/>
    </source>
</evidence>
<dbReference type="AlphaFoldDB" id="A0A0N5BZJ8"/>
<organism evidence="1 2">
    <name type="scientific">Strongyloides papillosus</name>
    <name type="common">Intestinal threadworm</name>
    <dbReference type="NCBI Taxonomy" id="174720"/>
    <lineage>
        <taxon>Eukaryota</taxon>
        <taxon>Metazoa</taxon>
        <taxon>Ecdysozoa</taxon>
        <taxon>Nematoda</taxon>
        <taxon>Chromadorea</taxon>
        <taxon>Rhabditida</taxon>
        <taxon>Tylenchina</taxon>
        <taxon>Panagrolaimomorpha</taxon>
        <taxon>Strongyloidoidea</taxon>
        <taxon>Strongyloididae</taxon>
        <taxon>Strongyloides</taxon>
    </lineage>
</organism>
<dbReference type="WBParaSite" id="SPAL_0001118900.1">
    <property type="protein sequence ID" value="SPAL_0001118900.1"/>
    <property type="gene ID" value="SPAL_0001118900"/>
</dbReference>
<accession>A0A0N5BZJ8</accession>
<proteinExistence type="predicted"/>
<keyword evidence="1" id="KW-1185">Reference proteome</keyword>
<reference evidence="2" key="1">
    <citation type="submission" date="2017-02" db="UniProtKB">
        <authorList>
            <consortium name="WormBaseParasite"/>
        </authorList>
    </citation>
    <scope>IDENTIFICATION</scope>
</reference>
<dbReference type="Proteomes" id="UP000046392">
    <property type="component" value="Unplaced"/>
</dbReference>
<sequence length="540" mass="64052">MKSEENLSIIQVMKNDLVRKNILNMIPSIYDIYNLSMTSRQIASLIEGEIIKRNMMMYSDFQRITIKIKEGIRSKSNVYSLEDIEFEKDEYSCETLNEVNQFIGETIHQDNRISFIICNFVDKIKKREQLLFIKKLIRKMNLNMELRKNSTILNLWVDFSCDHYMILHALSFMNHENIRRIELSQNVFLSNYCSSDNNKNLNTTLFDGFPKFHELLIYGSLAVDNYNNLIENKNIIDVVLKELSSRKNATLILKLSDWGYHEIAQYIHMVLEIADKYDIKVKYDGDFISLLLCTKNNCLDIVEESINFPIKDFIFSVSITIENVKFFINCMKNLQHFKNLETLELKFMLFDIQKDFRKMNRLKLTYLSLQSCGKLKNVKFDFSDYLTEEDTSKIEIFKNNLENISSLMPNSIERVTIFNGFDLCKETTNIINKFMGDIKVLVVDGVSYKDEDCLNIFKNLRTFISFQNLPIQIPNTVDFLFIAHRDSWINTKENSMDKELLTTYSKKFSKKLQYLDDEYIFFNDIKKWNIYKKLFQEIYY</sequence>
<name>A0A0N5BZJ8_STREA</name>